<dbReference type="EC" id="2.3.1.-" evidence="12"/>
<feature type="transmembrane region" description="Helical" evidence="9">
    <location>
        <begin position="259"/>
        <end position="277"/>
    </location>
</feature>
<feature type="transmembrane region" description="Helical" evidence="9">
    <location>
        <begin position="165"/>
        <end position="188"/>
    </location>
</feature>
<evidence type="ECO:0000256" key="5">
    <source>
        <dbReference type="ARBA" id="ARBA00022989"/>
    </source>
</evidence>
<dbReference type="EMBL" id="JBHSWJ010000002">
    <property type="protein sequence ID" value="MFC6713280.1"/>
    <property type="molecule type" value="Genomic_DNA"/>
</dbReference>
<proteinExistence type="predicted"/>
<evidence type="ECO:0000256" key="4">
    <source>
        <dbReference type="ARBA" id="ARBA00022692"/>
    </source>
</evidence>
<evidence type="ECO:0000313" key="12">
    <source>
        <dbReference type="EMBL" id="MFC6713280.1"/>
    </source>
</evidence>
<comment type="subcellular location">
    <subcellularLocation>
        <location evidence="1">Cell membrane</location>
        <topology evidence="1">Multi-pass membrane protein</topology>
    </subcellularLocation>
</comment>
<feature type="compositionally biased region" description="Polar residues" evidence="8">
    <location>
        <begin position="1"/>
        <end position="18"/>
    </location>
</feature>
<evidence type="ECO:0000256" key="3">
    <source>
        <dbReference type="ARBA" id="ARBA00022679"/>
    </source>
</evidence>
<feature type="transmembrane region" description="Helical" evidence="9">
    <location>
        <begin position="283"/>
        <end position="303"/>
    </location>
</feature>
<feature type="transmembrane region" description="Helical" evidence="9">
    <location>
        <begin position="195"/>
        <end position="215"/>
    </location>
</feature>
<dbReference type="GO" id="GO:0016746">
    <property type="term" value="F:acyltransferase activity"/>
    <property type="evidence" value="ECO:0007669"/>
    <property type="project" value="UniProtKB-KW"/>
</dbReference>
<dbReference type="Pfam" id="PF19040">
    <property type="entry name" value="SGNH"/>
    <property type="match status" value="1"/>
</dbReference>
<name>A0ABW2AS48_9MICO</name>
<feature type="transmembrane region" description="Helical" evidence="9">
    <location>
        <begin position="392"/>
        <end position="416"/>
    </location>
</feature>
<dbReference type="InterPro" id="IPR036514">
    <property type="entry name" value="SGNH_hydro_sf"/>
</dbReference>
<comment type="caution">
    <text evidence="12">The sequence shown here is derived from an EMBL/GenBank/DDBJ whole genome shotgun (WGS) entry which is preliminary data.</text>
</comment>
<dbReference type="PANTHER" id="PTHR23028">
    <property type="entry name" value="ACETYLTRANSFERASE"/>
    <property type="match status" value="1"/>
</dbReference>
<feature type="transmembrane region" description="Helical" evidence="9">
    <location>
        <begin position="347"/>
        <end position="371"/>
    </location>
</feature>
<dbReference type="Proteomes" id="UP001596356">
    <property type="component" value="Unassembled WGS sequence"/>
</dbReference>
<reference evidence="13" key="1">
    <citation type="journal article" date="2019" name="Int. J. Syst. Evol. Microbiol.">
        <title>The Global Catalogue of Microorganisms (GCM) 10K type strain sequencing project: providing services to taxonomists for standard genome sequencing and annotation.</title>
        <authorList>
            <consortium name="The Broad Institute Genomics Platform"/>
            <consortium name="The Broad Institute Genome Sequencing Center for Infectious Disease"/>
            <person name="Wu L."/>
            <person name="Ma J."/>
        </authorList>
    </citation>
    <scope>NUCLEOTIDE SEQUENCE [LARGE SCALE GENOMIC DNA]</scope>
    <source>
        <strain evidence="13">NBRC 106593</strain>
    </source>
</reference>
<feature type="domain" description="SGNH" evidence="11">
    <location>
        <begin position="431"/>
        <end position="643"/>
    </location>
</feature>
<evidence type="ECO:0000259" key="11">
    <source>
        <dbReference type="Pfam" id="PF19040"/>
    </source>
</evidence>
<evidence type="ECO:0000256" key="6">
    <source>
        <dbReference type="ARBA" id="ARBA00023136"/>
    </source>
</evidence>
<dbReference type="Pfam" id="PF01757">
    <property type="entry name" value="Acyl_transf_3"/>
    <property type="match status" value="1"/>
</dbReference>
<keyword evidence="5 9" id="KW-1133">Transmembrane helix</keyword>
<evidence type="ECO:0000256" key="8">
    <source>
        <dbReference type="SAM" id="MobiDB-lite"/>
    </source>
</evidence>
<keyword evidence="4 9" id="KW-0812">Transmembrane</keyword>
<dbReference type="PANTHER" id="PTHR23028:SF53">
    <property type="entry name" value="ACYL_TRANSF_3 DOMAIN-CONTAINING PROTEIN"/>
    <property type="match status" value="1"/>
</dbReference>
<evidence type="ECO:0000256" key="7">
    <source>
        <dbReference type="ARBA" id="ARBA00023315"/>
    </source>
</evidence>
<keyword evidence="13" id="KW-1185">Reference proteome</keyword>
<evidence type="ECO:0000256" key="9">
    <source>
        <dbReference type="SAM" id="Phobius"/>
    </source>
</evidence>
<keyword evidence="3 12" id="KW-0808">Transferase</keyword>
<keyword evidence="7 12" id="KW-0012">Acyltransferase</keyword>
<feature type="transmembrane region" description="Helical" evidence="9">
    <location>
        <begin position="59"/>
        <end position="80"/>
    </location>
</feature>
<feature type="transmembrane region" description="Helical" evidence="9">
    <location>
        <begin position="101"/>
        <end position="121"/>
    </location>
</feature>
<evidence type="ECO:0000259" key="10">
    <source>
        <dbReference type="Pfam" id="PF01757"/>
    </source>
</evidence>
<gene>
    <name evidence="12" type="ORF">ACFQBT_05235</name>
</gene>
<feature type="domain" description="Acyltransferase 3" evidence="10">
    <location>
        <begin position="34"/>
        <end position="365"/>
    </location>
</feature>
<feature type="transmembrane region" description="Helical" evidence="9">
    <location>
        <begin position="235"/>
        <end position="252"/>
    </location>
</feature>
<feature type="transmembrane region" description="Helical" evidence="9">
    <location>
        <begin position="315"/>
        <end position="335"/>
    </location>
</feature>
<dbReference type="InterPro" id="IPR002656">
    <property type="entry name" value="Acyl_transf_3_dom"/>
</dbReference>
<protein>
    <submittedName>
        <fullName evidence="12">Acyltransferase family protein</fullName>
        <ecNumber evidence="12">2.3.1.-</ecNumber>
    </submittedName>
</protein>
<dbReference type="Gene3D" id="3.40.50.1110">
    <property type="entry name" value="SGNH hydrolase"/>
    <property type="match status" value="1"/>
</dbReference>
<sequence>MTSTAPTSPVTGDVSSTPGAHRAAAERPVRNHRPALDGIRALAIVLVMIYHATSQQPRGGFFSVDVFFVLSGYLIAGLLIKEDWTWGSIDLVAFYVRRARRLLPGLIAAVIAIAAVCPRVLSDEAVASMRGDGLATIFYVANWRFIATGDSYFAQFGDPSPYRHMWTLAIEEQFYLILPMLLIGLIALTRANLRYITGALVGLAVLSALWMWVLYVPGEDPSRVYYGTDTRAQDLLLGSALACGMTLISRRTAQQRTRLMTLIGGVGFAVMVVWFLTFGEDQFFTYGGGFFVFVLGTCALIASVELNQDGPFARLFGFAPWAWIGKISYGLYLYHWPVFLLMKHTALTGPVLFVTEFAISFALGALSFYALEQPIRRRGLKPLIGRKAAITVGWLCLPVAAAITLALTPAATASLIGTAKAGQRSDMGTTNPDAAIKVLVLGDSVGFSLGYAFDQKEWPRVQVTGDVIFGCGTAQQHIAVNGVDQKPDPSQCQDVFAKWPADVASKQPNVILWSLGGWEVFDHVVDGKTLKVGSPEYASYLTSRLNLGLSKLGSTKVVIPNVPCYAQPSYVVNGQNMAPNRNDPARATAVNKILDDFAAQHPQQVHIFDVASTLCPDGTPTLKVDGVQVRSDGVHYTIDGARLFWNWIMPTLEKVTGISVS</sequence>
<dbReference type="InterPro" id="IPR043968">
    <property type="entry name" value="SGNH"/>
</dbReference>
<evidence type="ECO:0000256" key="1">
    <source>
        <dbReference type="ARBA" id="ARBA00004651"/>
    </source>
</evidence>
<dbReference type="RefSeq" id="WP_377820919.1">
    <property type="nucleotide sequence ID" value="NZ_JBHSWJ010000002.1"/>
</dbReference>
<keyword evidence="2" id="KW-1003">Cell membrane</keyword>
<evidence type="ECO:0000313" key="13">
    <source>
        <dbReference type="Proteomes" id="UP001596356"/>
    </source>
</evidence>
<dbReference type="SUPFAM" id="SSF52266">
    <property type="entry name" value="SGNH hydrolase"/>
    <property type="match status" value="1"/>
</dbReference>
<organism evidence="12 13">
    <name type="scientific">Branchiibius cervicis</name>
    <dbReference type="NCBI Taxonomy" id="908252"/>
    <lineage>
        <taxon>Bacteria</taxon>
        <taxon>Bacillati</taxon>
        <taxon>Actinomycetota</taxon>
        <taxon>Actinomycetes</taxon>
        <taxon>Micrococcales</taxon>
        <taxon>Dermacoccaceae</taxon>
        <taxon>Branchiibius</taxon>
    </lineage>
</organism>
<feature type="region of interest" description="Disordered" evidence="8">
    <location>
        <begin position="1"/>
        <end position="28"/>
    </location>
</feature>
<dbReference type="InterPro" id="IPR050879">
    <property type="entry name" value="Acyltransferase_3"/>
</dbReference>
<keyword evidence="6 9" id="KW-0472">Membrane</keyword>
<accession>A0ABW2AS48</accession>
<evidence type="ECO:0000256" key="2">
    <source>
        <dbReference type="ARBA" id="ARBA00022475"/>
    </source>
</evidence>